<dbReference type="AlphaFoldDB" id="G2H1L0"/>
<keyword evidence="1" id="KW-0812">Transmembrane</keyword>
<organism evidence="2 3">
    <name type="scientific">Candidatus Regiella insecticola 5.15</name>
    <dbReference type="NCBI Taxonomy" id="1005043"/>
    <lineage>
        <taxon>Bacteria</taxon>
        <taxon>Pseudomonadati</taxon>
        <taxon>Pseudomonadota</taxon>
        <taxon>Gammaproteobacteria</taxon>
        <taxon>Enterobacterales</taxon>
        <taxon>Enterobacteriaceae</taxon>
        <taxon>aphid secondary symbionts</taxon>
        <taxon>Candidatus Regiella</taxon>
    </lineage>
</organism>
<keyword evidence="1" id="KW-0472">Membrane</keyword>
<name>G2H1L0_9ENTR</name>
<evidence type="ECO:0000313" key="2">
    <source>
        <dbReference type="EMBL" id="EGY28121.1"/>
    </source>
</evidence>
<keyword evidence="3" id="KW-1185">Reference proteome</keyword>
<dbReference type="Gene3D" id="3.40.50.11050">
    <property type="match status" value="1"/>
</dbReference>
<reference evidence="2 3" key="1">
    <citation type="journal article" date="2012" name="Genome Res.">
        <title>Genomic basis of endosymbiont-conferred protection against an insect parasitoid.</title>
        <authorList>
            <person name="Hansen A.K."/>
            <person name="Vorburger C."/>
            <person name="Moran N.A."/>
        </authorList>
    </citation>
    <scope>NUCLEOTIDE SEQUENCE [LARGE SCALE GENOMIC DNA]</scope>
    <source>
        <strain evidence="3">R5.15</strain>
    </source>
</reference>
<protein>
    <submittedName>
        <fullName evidence="2">Mcf</fullName>
    </submittedName>
</protein>
<proteinExistence type="predicted"/>
<dbReference type="InterPro" id="IPR038383">
    <property type="entry name" value="CPD_dom_sf"/>
</dbReference>
<feature type="transmembrane region" description="Helical" evidence="1">
    <location>
        <begin position="670"/>
        <end position="690"/>
    </location>
</feature>
<evidence type="ECO:0000256" key="1">
    <source>
        <dbReference type="SAM" id="Phobius"/>
    </source>
</evidence>
<dbReference type="Proteomes" id="UP000004116">
    <property type="component" value="Unassembled WGS sequence"/>
</dbReference>
<accession>G2H1L0</accession>
<dbReference type="EMBL" id="AGCA01000457">
    <property type="protein sequence ID" value="EGY28121.1"/>
    <property type="molecule type" value="Genomic_DNA"/>
</dbReference>
<keyword evidence="1" id="KW-1133">Transmembrane helix</keyword>
<feature type="transmembrane region" description="Helical" evidence="1">
    <location>
        <begin position="730"/>
        <end position="754"/>
    </location>
</feature>
<dbReference type="RefSeq" id="WP_006707589.1">
    <property type="nucleotide sequence ID" value="NZ_AGCA01000457.1"/>
</dbReference>
<gene>
    <name evidence="2" type="ORF">Rin_00019530</name>
</gene>
<evidence type="ECO:0000313" key="3">
    <source>
        <dbReference type="Proteomes" id="UP000004116"/>
    </source>
</evidence>
<sequence length="1038" mass="117182">MIIRRIKKARILLIGQGYNKQLSGLSGEETAQKIINVLASQGLATGIDRNLMLGDQTMDVISRISVVASDIEPARSHSPSSGREISSFSRGFTYQLLAHLRKSRIEIYEGVSVCDAIIGVDVVGRKWVGSWDLLSEKILWRSSQAAHKWVGVLTPSGNEVRFRKTPLEKDILTQIRPWVDINKHGRFGLFSVYAFSDGFIPAQIIDSFSEMDLIHLADKFDNIAGHRILMADVSVLFSGMKRKAFSGGTKIRTAIVDDRADQLRILRDILRQAVFNEKPEQWLAWLASSNLVMEKTQQRLQTLLIDHPEYYTSLKTSVDEDLFDFYYMDLAQKNAYYPIINYLGSEAENIKVIYLGQMEKRLSILLKKTVSDMPILDSSLESFKENVLKLSGNHTFLIYYTQQNISKKSMGIEVFQSDLRNIASELTPITGRKKIIPLAESYLDSALIFENLTKEIALLGRAVPEDSLILLQKVTQVNGQNTFKVPFLNPKTGVLTEIETEQIIFKQARDFLEKSYHIPFSNEGNLALAIQHYHHRVALNLSSWLFNKIFVARFLIEQIKSGKGLFAVPDTHGLPNRFGQSLALQHYVGVVGMASDLLDDVARLSYFTLSKVVSVQAVAFSLHRIAYFSAELLSGTTETSRYALLVKGLLQKDHIQHVMKKLVNGVSKTFMGVGLILSATDIVLTTSALLNAPNSDAQMLLGIQLGFSVLGFSLQLLATGAALIGATSLALALGAAVLVVAVMGVMVIFLLEYFRQKTNTLKASPLFLKNLKQSWKQGYVLKQGCFIHEGPACITLLELGVLESAFRITFGKQRYQAYGSSFIGGVQSELKKLNVLKPFRRADASVIELPPNSKQDDSLRNNLILPCVAQTDYDFSYGSGVDKIEGYRSNEIFAPLRELEKENQDFVFFHKRHLVDVQRGRVRSIYYEMQEIIPTKRSTNIRVVISQNQVTQNQWALHFPWTETKEDYSREYAIFKKENPDWEKFGSGYEQFKEKITATEQAFRQDIIDNASEITYHMDNASNLRQILVLWLRCYKLI</sequence>
<feature type="transmembrane region" description="Helical" evidence="1">
    <location>
        <begin position="702"/>
        <end position="724"/>
    </location>
</feature>
<comment type="caution">
    <text evidence="2">The sequence shown here is derived from an EMBL/GenBank/DDBJ whole genome shotgun (WGS) entry which is preliminary data.</text>
</comment>